<dbReference type="AlphaFoldDB" id="A0AAX4HB30"/>
<dbReference type="GO" id="GO:0009898">
    <property type="term" value="C:cytoplasmic side of plasma membrane"/>
    <property type="evidence" value="ECO:0007669"/>
    <property type="project" value="TreeGrafter"/>
</dbReference>
<protein>
    <recommendedName>
        <fullName evidence="4">Charged multivesicular body protein 7</fullName>
    </recommendedName>
</protein>
<feature type="region of interest" description="Disordered" evidence="1">
    <location>
        <begin position="405"/>
        <end position="424"/>
    </location>
</feature>
<dbReference type="GO" id="GO:0032511">
    <property type="term" value="P:late endosome to vacuole transport via multivesicular body sorting pathway"/>
    <property type="evidence" value="ECO:0007669"/>
    <property type="project" value="TreeGrafter"/>
</dbReference>
<reference evidence="2 3" key="1">
    <citation type="submission" date="2023-10" db="EMBL/GenBank/DDBJ databases">
        <title>Draft Genome Sequence of Candida saopaulonensis from a very Premature Infant with Sepsis.</title>
        <authorList>
            <person name="Ning Y."/>
            <person name="Dai R."/>
            <person name="Xiao M."/>
            <person name="Xu Y."/>
            <person name="Yan Q."/>
            <person name="Zhang L."/>
        </authorList>
    </citation>
    <scope>NUCLEOTIDE SEQUENCE [LARGE SCALE GENOMIC DNA]</scope>
    <source>
        <strain evidence="2 3">19XY460</strain>
    </source>
</reference>
<evidence type="ECO:0008006" key="4">
    <source>
        <dbReference type="Google" id="ProtNLM"/>
    </source>
</evidence>
<feature type="compositionally biased region" description="Basic and acidic residues" evidence="1">
    <location>
        <begin position="405"/>
        <end position="419"/>
    </location>
</feature>
<dbReference type="GO" id="GO:0000815">
    <property type="term" value="C:ESCRT III complex"/>
    <property type="evidence" value="ECO:0007669"/>
    <property type="project" value="TreeGrafter"/>
</dbReference>
<dbReference type="PANTHER" id="PTHR22761:SF96">
    <property type="entry name" value="BCDNA.GH08385"/>
    <property type="match status" value="1"/>
</dbReference>
<sequence>MHLLYLCTILSSSTYIHPSMEKPFSEVPQFKDSRLPSLYSDFSHLKEINPEGYQANHDAWVALLDTSLRLHTFGSSITLPGSKLAAAFHNKVYGEPKSLAETLNQEIRKGTYVPLSIYKEHNVVTSRRVLDYFSPVKLAVGMWSLVKLSIYSLKQHLGVVPDAFIDRSRLVSVSTDIHTKLTLEVAQKGVISAKLFSEQLFADAVRRLNLHLSDEDVQAMMLYLCRDTGKIAILRDSADALAVYLKLGENETVTEDDVAVIKLKENIGSVAKRIAFLEEKLDREIPGRLSQLVKSQASEDRLKNVLIRKSALKKALSNSTNVHLQLVQVLDKIDEAKSNIALMETLQNSKSALALLNKQVSLDEVDTIAVELEGEMALTSEVSDALMLASGVDEEELENELAQLEKDEKISKPDTNKAESEDEELIDKLKHVTIDSKAPLNNSKSTDGVEATEEKRKIHSNEPELLNA</sequence>
<evidence type="ECO:0000313" key="2">
    <source>
        <dbReference type="EMBL" id="WPK25735.1"/>
    </source>
</evidence>
<gene>
    <name evidence="2" type="ORF">PUMCH_003062</name>
</gene>
<dbReference type="GeneID" id="88174126"/>
<dbReference type="PANTHER" id="PTHR22761">
    <property type="entry name" value="CHARGED MULTIVESICULAR BODY PROTEIN"/>
    <property type="match status" value="1"/>
</dbReference>
<dbReference type="Pfam" id="PF03357">
    <property type="entry name" value="Snf7"/>
    <property type="match status" value="1"/>
</dbReference>
<evidence type="ECO:0000313" key="3">
    <source>
        <dbReference type="Proteomes" id="UP001338582"/>
    </source>
</evidence>
<name>A0AAX4HB30_9ASCO</name>
<dbReference type="InterPro" id="IPR005024">
    <property type="entry name" value="Snf7_fam"/>
</dbReference>
<proteinExistence type="predicted"/>
<feature type="compositionally biased region" description="Basic and acidic residues" evidence="1">
    <location>
        <begin position="452"/>
        <end position="462"/>
    </location>
</feature>
<feature type="region of interest" description="Disordered" evidence="1">
    <location>
        <begin position="430"/>
        <end position="468"/>
    </location>
</feature>
<organism evidence="2 3">
    <name type="scientific">Australozyma saopauloensis</name>
    <dbReference type="NCBI Taxonomy" id="291208"/>
    <lineage>
        <taxon>Eukaryota</taxon>
        <taxon>Fungi</taxon>
        <taxon>Dikarya</taxon>
        <taxon>Ascomycota</taxon>
        <taxon>Saccharomycotina</taxon>
        <taxon>Pichiomycetes</taxon>
        <taxon>Metschnikowiaceae</taxon>
        <taxon>Australozyma</taxon>
    </lineage>
</organism>
<dbReference type="GO" id="GO:0006900">
    <property type="term" value="P:vesicle budding from membrane"/>
    <property type="evidence" value="ECO:0007669"/>
    <property type="project" value="TreeGrafter"/>
</dbReference>
<evidence type="ECO:0000256" key="1">
    <source>
        <dbReference type="SAM" id="MobiDB-lite"/>
    </source>
</evidence>
<dbReference type="Proteomes" id="UP001338582">
    <property type="component" value="Chromosome 4"/>
</dbReference>
<dbReference type="Gene3D" id="6.10.140.1230">
    <property type="match status" value="1"/>
</dbReference>
<dbReference type="EMBL" id="CP138897">
    <property type="protein sequence ID" value="WPK25735.1"/>
    <property type="molecule type" value="Genomic_DNA"/>
</dbReference>
<accession>A0AAX4HB30</accession>
<dbReference type="RefSeq" id="XP_062878117.1">
    <property type="nucleotide sequence ID" value="XM_063022047.1"/>
</dbReference>
<keyword evidence="3" id="KW-1185">Reference proteome</keyword>
<dbReference type="GO" id="GO:0005771">
    <property type="term" value="C:multivesicular body"/>
    <property type="evidence" value="ECO:0007669"/>
    <property type="project" value="TreeGrafter"/>
</dbReference>
<dbReference type="KEGG" id="asau:88174126"/>